<dbReference type="PANTHER" id="PTHR11547:SF57">
    <property type="entry name" value="PHOSPHAGEN KINASE C-TERMINAL DOMAIN-CONTAINING PROTEIN"/>
    <property type="match status" value="1"/>
</dbReference>
<dbReference type="Pfam" id="PF02807">
    <property type="entry name" value="ATP-gua_PtransN"/>
    <property type="match status" value="1"/>
</dbReference>
<dbReference type="InterPro" id="IPR022414">
    <property type="entry name" value="ATP-guanido_PTrfase_cat"/>
</dbReference>
<dbReference type="AlphaFoldDB" id="A0A3M6UG87"/>
<evidence type="ECO:0000256" key="6">
    <source>
        <dbReference type="PROSITE-ProRule" id="PRU00842"/>
    </source>
</evidence>
<dbReference type="STRING" id="46731.A0A3M6UG87"/>
<protein>
    <recommendedName>
        <fullName evidence="12">Creatine kinase</fullName>
    </recommendedName>
</protein>
<evidence type="ECO:0000256" key="3">
    <source>
        <dbReference type="ARBA" id="ARBA00022741"/>
    </source>
</evidence>
<name>A0A3M6UG87_POCDA</name>
<reference evidence="10 11" key="1">
    <citation type="journal article" date="2018" name="Sci. Rep.">
        <title>Comparative analysis of the Pocillopora damicornis genome highlights role of immune system in coral evolution.</title>
        <authorList>
            <person name="Cunning R."/>
            <person name="Bay R.A."/>
            <person name="Gillette P."/>
            <person name="Baker A.C."/>
            <person name="Traylor-Knowles N."/>
        </authorList>
    </citation>
    <scope>NUCLEOTIDE SEQUENCE [LARGE SCALE GENOMIC DNA]</scope>
    <source>
        <strain evidence="10">RSMAS</strain>
        <tissue evidence="10">Whole animal</tissue>
    </source>
</reference>
<dbReference type="OrthoDB" id="430219at2759"/>
<keyword evidence="4 7" id="KW-0418">Kinase</keyword>
<keyword evidence="5 7" id="KW-0067">ATP-binding</keyword>
<dbReference type="Gene3D" id="1.10.135.10">
    <property type="entry name" value="ATP:guanido phosphotransferase, N-terminal domain"/>
    <property type="match status" value="1"/>
</dbReference>
<dbReference type="InterPro" id="IPR014746">
    <property type="entry name" value="Gln_synth/guanido_kin_cat_dom"/>
</dbReference>
<feature type="binding site" evidence="7">
    <location>
        <position position="221"/>
    </location>
    <ligand>
        <name>ATP</name>
        <dbReference type="ChEBI" id="CHEBI:30616"/>
    </ligand>
</feature>
<feature type="domain" description="Phosphagen kinase N-terminal" evidence="8">
    <location>
        <begin position="42"/>
        <end position="129"/>
    </location>
</feature>
<organism evidence="10 11">
    <name type="scientific">Pocillopora damicornis</name>
    <name type="common">Cauliflower coral</name>
    <name type="synonym">Millepora damicornis</name>
    <dbReference type="NCBI Taxonomy" id="46731"/>
    <lineage>
        <taxon>Eukaryota</taxon>
        <taxon>Metazoa</taxon>
        <taxon>Cnidaria</taxon>
        <taxon>Anthozoa</taxon>
        <taxon>Hexacorallia</taxon>
        <taxon>Scleractinia</taxon>
        <taxon>Astrocoeniina</taxon>
        <taxon>Pocilloporidae</taxon>
        <taxon>Pocillopora</taxon>
    </lineage>
</organism>
<evidence type="ECO:0008006" key="12">
    <source>
        <dbReference type="Google" id="ProtNLM"/>
    </source>
</evidence>
<dbReference type="Proteomes" id="UP000275408">
    <property type="component" value="Unassembled WGS sequence"/>
</dbReference>
<evidence type="ECO:0000259" key="8">
    <source>
        <dbReference type="PROSITE" id="PS51509"/>
    </source>
</evidence>
<dbReference type="GO" id="GO:0005524">
    <property type="term" value="F:ATP binding"/>
    <property type="evidence" value="ECO:0007669"/>
    <property type="project" value="UniProtKB-UniRule"/>
</dbReference>
<dbReference type="GO" id="GO:0046314">
    <property type="term" value="P:phosphocreatine biosynthetic process"/>
    <property type="evidence" value="ECO:0007669"/>
    <property type="project" value="InterPro"/>
</dbReference>
<evidence type="ECO:0000256" key="1">
    <source>
        <dbReference type="ARBA" id="ARBA00006798"/>
    </source>
</evidence>
<evidence type="ECO:0000259" key="9">
    <source>
        <dbReference type="PROSITE" id="PS51510"/>
    </source>
</evidence>
<keyword evidence="11" id="KW-1185">Reference proteome</keyword>
<keyword evidence="3 7" id="KW-0547">Nucleotide-binding</keyword>
<dbReference type="SUPFAM" id="SSF48034">
    <property type="entry name" value="Guanido kinase N-terminal domain"/>
    <property type="match status" value="1"/>
</dbReference>
<comment type="caution">
    <text evidence="7">Lacks conserved residue(s) required for the propagation of feature annotation.</text>
</comment>
<feature type="binding site" evidence="7">
    <location>
        <begin position="345"/>
        <end position="350"/>
    </location>
    <ligand>
        <name>ATP</name>
        <dbReference type="ChEBI" id="CHEBI:30616"/>
    </ligand>
</feature>
<dbReference type="GO" id="GO:0005739">
    <property type="term" value="C:mitochondrion"/>
    <property type="evidence" value="ECO:0007669"/>
    <property type="project" value="TreeGrafter"/>
</dbReference>
<dbReference type="OMA" id="DHLGYIV"/>
<dbReference type="PROSITE" id="PS51509">
    <property type="entry name" value="PHOSPHAGEN_KINASE_N"/>
    <property type="match status" value="1"/>
</dbReference>
<gene>
    <name evidence="10" type="ORF">pdam_00015523</name>
</gene>
<dbReference type="InterPro" id="IPR036802">
    <property type="entry name" value="ATP-guanido_PTrfase_N_sf"/>
</dbReference>
<dbReference type="FunFam" id="1.10.135.10:FF:000005">
    <property type="entry name" value="Glycocyamine kinase beta chain"/>
    <property type="match status" value="1"/>
</dbReference>
<dbReference type="GO" id="GO:0004111">
    <property type="term" value="F:creatine kinase activity"/>
    <property type="evidence" value="ECO:0007669"/>
    <property type="project" value="InterPro"/>
</dbReference>
<evidence type="ECO:0000313" key="11">
    <source>
        <dbReference type="Proteomes" id="UP000275408"/>
    </source>
</evidence>
<comment type="caution">
    <text evidence="10">The sequence shown here is derived from an EMBL/GenBank/DDBJ whole genome shotgun (WGS) entry which is preliminary data.</text>
</comment>
<feature type="binding site" evidence="7">
    <location>
        <begin position="157"/>
        <end position="161"/>
    </location>
    <ligand>
        <name>ATP</name>
        <dbReference type="ChEBI" id="CHEBI:30616"/>
    </ligand>
</feature>
<comment type="similarity">
    <text evidence="1 6">Belongs to the ATP:guanido phosphotransferase family.</text>
</comment>
<evidence type="ECO:0000313" key="10">
    <source>
        <dbReference type="EMBL" id="RMX52514.1"/>
    </source>
</evidence>
<evidence type="ECO:0000256" key="7">
    <source>
        <dbReference type="PROSITE-ProRule" id="PRU00843"/>
    </source>
</evidence>
<keyword evidence="2 7" id="KW-0808">Transferase</keyword>
<dbReference type="SUPFAM" id="SSF55931">
    <property type="entry name" value="Glutamine synthetase/guanido kinase"/>
    <property type="match status" value="1"/>
</dbReference>
<feature type="domain" description="Phosphagen kinase C-terminal" evidence="9">
    <location>
        <begin position="154"/>
        <end position="392"/>
    </location>
</feature>
<evidence type="ECO:0000256" key="2">
    <source>
        <dbReference type="ARBA" id="ARBA00022679"/>
    </source>
</evidence>
<dbReference type="PANTHER" id="PTHR11547">
    <property type="entry name" value="ARGININE OR CREATINE KINASE"/>
    <property type="match status" value="1"/>
</dbReference>
<dbReference type="InterPro" id="IPR000749">
    <property type="entry name" value="ATP-guanido_PTrfase"/>
</dbReference>
<dbReference type="InterPro" id="IPR022413">
    <property type="entry name" value="ATP-guanido_PTrfase_N"/>
</dbReference>
<evidence type="ECO:0000256" key="5">
    <source>
        <dbReference type="ARBA" id="ARBA00022840"/>
    </source>
</evidence>
<dbReference type="Gene3D" id="3.30.590.10">
    <property type="entry name" value="Glutamine synthetase/guanido kinase, catalytic domain"/>
    <property type="match status" value="1"/>
</dbReference>
<proteinExistence type="inferred from homology"/>
<dbReference type="EMBL" id="RCHS01001620">
    <property type="protein sequence ID" value="RMX52514.1"/>
    <property type="molecule type" value="Genomic_DNA"/>
</dbReference>
<feature type="binding site" evidence="7">
    <location>
        <begin position="317"/>
        <end position="321"/>
    </location>
    <ligand>
        <name>ATP</name>
        <dbReference type="ChEBI" id="CHEBI:30616"/>
    </ligand>
</feature>
<sequence length="420" mass="47957">MDFLSNSRFLGLVALGCGVYVTREVHMMYFSEKPWDRKQHGYERYPPRGNFPDLRLHNNIMANHLTPDLYESLRHKETLFGFTLDQAIQVGVDNLGVPWQRASGIIAGDSHSYEVFAPLFDAIIEEYHGHKKRNLHPRDMDSHKIDEGQLDSDYVLSIRLHARRSLRGYALPAGCSRSTRRILEDLIYAVLMRLGGEFAGEYKPLAEFSDSKRGSLNLPSHPMSPVITCSGRARDWPESRGVFFNKDCTFFVFVNQDDHLQFRCFDIGGNLQAVFDKLVRGLAAFERELKKSGEEFIWDDHLGYIVSDPIHLGTALEVRVRVKLHHLSTDSRLRWILKAYKLEKKRTGLSKGEMLAGIMYLHNTQTLGVSEVNSIRQLCDAVKRLIELERMLEQGQDIEDALPLPPVPVGKSIRFDTLGS</sequence>
<dbReference type="Pfam" id="PF00217">
    <property type="entry name" value="ATP-gua_Ptrans"/>
    <property type="match status" value="1"/>
</dbReference>
<accession>A0A3M6UG87</accession>
<dbReference type="PROSITE" id="PS51510">
    <property type="entry name" value="PHOSPHAGEN_KINASE_C"/>
    <property type="match status" value="1"/>
</dbReference>
<evidence type="ECO:0000256" key="4">
    <source>
        <dbReference type="ARBA" id="ARBA00022777"/>
    </source>
</evidence>